<evidence type="ECO:0008006" key="3">
    <source>
        <dbReference type="Google" id="ProtNLM"/>
    </source>
</evidence>
<reference evidence="1 2" key="1">
    <citation type="journal article" date="2019" name="Mol. Biol. Evol.">
        <title>Blast fungal genomes show frequent chromosomal changes, gene gains and losses, and effector gene turnover.</title>
        <authorList>
            <person name="Gomez Luciano L.B."/>
            <person name="Jason Tsai I."/>
            <person name="Chuma I."/>
            <person name="Tosa Y."/>
            <person name="Chen Y.H."/>
            <person name="Li J.Y."/>
            <person name="Li M.Y."/>
            <person name="Jade Lu M.Y."/>
            <person name="Nakayashiki H."/>
            <person name="Li W.H."/>
        </authorList>
    </citation>
    <scope>NUCLEOTIDE SEQUENCE [LARGE SCALE GENOMIC DNA]</scope>
    <source>
        <strain evidence="1 2">NI907</strain>
    </source>
</reference>
<reference evidence="2" key="2">
    <citation type="submission" date="2019-10" db="EMBL/GenBank/DDBJ databases">
        <authorList>
            <consortium name="NCBI Genome Project"/>
        </authorList>
    </citation>
    <scope>NUCLEOTIDE SEQUENCE</scope>
    <source>
        <strain evidence="2">NI907</strain>
    </source>
</reference>
<sequence length="129" mass="15087">MSRAEIIKAYRTMYRTSLQAVMYSKPARFVVRDQLRDAFRDPSGHFDMEAIRRTVLFLRSAARERGLAHNIVKNLVYMAWCQRQSEAVPYHIVLLQASQRQNDHSKATALAHYKQTVDMLNLTMKLCLR</sequence>
<name>A0A6P8B566_PYRGI</name>
<evidence type="ECO:0000313" key="1">
    <source>
        <dbReference type="Proteomes" id="UP000515153"/>
    </source>
</evidence>
<gene>
    <name evidence="2" type="ORF">PgNI_05750</name>
</gene>
<reference evidence="2" key="3">
    <citation type="submission" date="2025-08" db="UniProtKB">
        <authorList>
            <consortium name="RefSeq"/>
        </authorList>
    </citation>
    <scope>IDENTIFICATION</scope>
    <source>
        <strain evidence="2">NI907</strain>
    </source>
</reference>
<dbReference type="OrthoDB" id="4392610at2759"/>
<dbReference type="AlphaFoldDB" id="A0A6P8B566"/>
<evidence type="ECO:0000313" key="2">
    <source>
        <dbReference type="RefSeq" id="XP_030982159.1"/>
    </source>
</evidence>
<proteinExistence type="predicted"/>
<protein>
    <recommendedName>
        <fullName evidence="3">DUF1763-domain-containing protein</fullName>
    </recommendedName>
</protein>
<dbReference type="Proteomes" id="UP000515153">
    <property type="component" value="Chromosome I"/>
</dbReference>
<accession>A0A6P8B566</accession>
<dbReference type="KEGG" id="pgri:PgNI_05750"/>
<dbReference type="RefSeq" id="XP_030982159.1">
    <property type="nucleotide sequence ID" value="XM_031125781.1"/>
</dbReference>
<organism evidence="1 2">
    <name type="scientific">Pyricularia grisea</name>
    <name type="common">Crabgrass-specific blast fungus</name>
    <name type="synonym">Magnaporthe grisea</name>
    <dbReference type="NCBI Taxonomy" id="148305"/>
    <lineage>
        <taxon>Eukaryota</taxon>
        <taxon>Fungi</taxon>
        <taxon>Dikarya</taxon>
        <taxon>Ascomycota</taxon>
        <taxon>Pezizomycotina</taxon>
        <taxon>Sordariomycetes</taxon>
        <taxon>Sordariomycetidae</taxon>
        <taxon>Magnaporthales</taxon>
        <taxon>Pyriculariaceae</taxon>
        <taxon>Pyricularia</taxon>
    </lineage>
</organism>
<keyword evidence="1" id="KW-1185">Reference proteome</keyword>
<dbReference type="GeneID" id="41960690"/>